<sequence>MNSASKREQSVYRRVVRRETHSARTTAAAVLATVLVVLLVAALALGVWWLVAPGARGELADRLSQVTSRADDGGTLVAVGVLALLVGLALVLAAVLPGRLRRRARRTDRVALVVDDGVLADAVVAAVAVRCGLDRRQISASVGRRRTTVRLTPTSGVPVDRQAAADTAAAVLDRVGFPAPQRLLVADQGVIS</sequence>
<dbReference type="EMBL" id="JACGWV010000001">
    <property type="protein sequence ID" value="MBA8806690.1"/>
    <property type="molecule type" value="Genomic_DNA"/>
</dbReference>
<feature type="transmembrane region" description="Helical" evidence="1">
    <location>
        <begin position="76"/>
        <end position="96"/>
    </location>
</feature>
<feature type="transmembrane region" description="Helical" evidence="1">
    <location>
        <begin position="27"/>
        <end position="51"/>
    </location>
</feature>
<evidence type="ECO:0000313" key="3">
    <source>
        <dbReference type="Proteomes" id="UP000540568"/>
    </source>
</evidence>
<keyword evidence="1" id="KW-0812">Transmembrane</keyword>
<protein>
    <submittedName>
        <fullName evidence="2">Uncharacterized protein</fullName>
    </submittedName>
</protein>
<accession>A0A7W3J5P2</accession>
<keyword evidence="1" id="KW-0472">Membrane</keyword>
<dbReference type="Proteomes" id="UP000540568">
    <property type="component" value="Unassembled WGS sequence"/>
</dbReference>
<evidence type="ECO:0000256" key="1">
    <source>
        <dbReference type="SAM" id="Phobius"/>
    </source>
</evidence>
<keyword evidence="1" id="KW-1133">Transmembrane helix</keyword>
<keyword evidence="3" id="KW-1185">Reference proteome</keyword>
<dbReference type="AlphaFoldDB" id="A0A7W3J5P2"/>
<gene>
    <name evidence="2" type="ORF">FHX71_000632</name>
</gene>
<dbReference type="RefSeq" id="WP_182614382.1">
    <property type="nucleotide sequence ID" value="NZ_BAAATF010000002.1"/>
</dbReference>
<evidence type="ECO:0000313" key="2">
    <source>
        <dbReference type="EMBL" id="MBA8806690.1"/>
    </source>
</evidence>
<comment type="caution">
    <text evidence="2">The sequence shown here is derived from an EMBL/GenBank/DDBJ whole genome shotgun (WGS) entry which is preliminary data.</text>
</comment>
<proteinExistence type="predicted"/>
<name>A0A7W3J5P2_9MICO</name>
<organism evidence="2 3">
    <name type="scientific">Promicromonospora sukumoe</name>
    <dbReference type="NCBI Taxonomy" id="88382"/>
    <lineage>
        <taxon>Bacteria</taxon>
        <taxon>Bacillati</taxon>
        <taxon>Actinomycetota</taxon>
        <taxon>Actinomycetes</taxon>
        <taxon>Micrococcales</taxon>
        <taxon>Promicromonosporaceae</taxon>
        <taxon>Promicromonospora</taxon>
    </lineage>
</organism>
<reference evidence="2 3" key="1">
    <citation type="submission" date="2020-07" db="EMBL/GenBank/DDBJ databases">
        <title>Sequencing the genomes of 1000 actinobacteria strains.</title>
        <authorList>
            <person name="Klenk H.-P."/>
        </authorList>
    </citation>
    <scope>NUCLEOTIDE SEQUENCE [LARGE SCALE GENOMIC DNA]</scope>
    <source>
        <strain evidence="2 3">DSM 44121</strain>
    </source>
</reference>